<dbReference type="RefSeq" id="WP_200605258.1">
    <property type="nucleotide sequence ID" value="NZ_CP071517.1"/>
</dbReference>
<dbReference type="Pfam" id="PF00561">
    <property type="entry name" value="Abhydrolase_1"/>
    <property type="match status" value="1"/>
</dbReference>
<dbReference type="PANTHER" id="PTHR42977:SF3">
    <property type="entry name" value="AB HYDROLASE-1 DOMAIN-CONTAINING PROTEIN"/>
    <property type="match status" value="1"/>
</dbReference>
<dbReference type="InterPro" id="IPR000639">
    <property type="entry name" value="Epox_hydrolase-like"/>
</dbReference>
<keyword evidence="1 3" id="KW-0378">Hydrolase</keyword>
<sequence length="290" mass="33007">MARRTSPIFHRSVEVDGVEVFYRESGDNSSPTLLLVHGFPTSSHMFRRLVAELSDAFHVVAPDLPGFGFTRVPESRNYVYTFDALAATLRAFVDALKLHRYVLYVFDYGAPVGFRLALAAPERVTGLISQNGNAYMEGLGDAFGPVRKYWAEPTRENLDALRNVLTPEATRWQYEHGVADPALIAPETYTLDHALLQRPGNDEIQLQLFHDYQHNLTLYPKFQEFMRQEQLPTLVIWGKNDPFFIPPGAQAYRRDNPNAQVELLDTGHFALETHAGHIMRRIREFFLADG</sequence>
<evidence type="ECO:0000259" key="2">
    <source>
        <dbReference type="Pfam" id="PF00561"/>
    </source>
</evidence>
<organism evidence="3 4">
    <name type="scientific">Lysobacter arenosi</name>
    <dbReference type="NCBI Taxonomy" id="2795387"/>
    <lineage>
        <taxon>Bacteria</taxon>
        <taxon>Pseudomonadati</taxon>
        <taxon>Pseudomonadota</taxon>
        <taxon>Gammaproteobacteria</taxon>
        <taxon>Lysobacterales</taxon>
        <taxon>Lysobacteraceae</taxon>
        <taxon>Lysobacter</taxon>
    </lineage>
</organism>
<dbReference type="PANTHER" id="PTHR42977">
    <property type="entry name" value="HYDROLASE-RELATED"/>
    <property type="match status" value="1"/>
</dbReference>
<dbReference type="Gene3D" id="3.40.50.1820">
    <property type="entry name" value="alpha/beta hydrolase"/>
    <property type="match status" value="1"/>
</dbReference>
<dbReference type="InterPro" id="IPR051340">
    <property type="entry name" value="Haloalkane_dehalogenase"/>
</dbReference>
<feature type="domain" description="AB hydrolase-1" evidence="2">
    <location>
        <begin position="31"/>
        <end position="274"/>
    </location>
</feature>
<evidence type="ECO:0000313" key="4">
    <source>
        <dbReference type="Proteomes" id="UP000663400"/>
    </source>
</evidence>
<evidence type="ECO:0000313" key="3">
    <source>
        <dbReference type="EMBL" id="QSX75898.1"/>
    </source>
</evidence>
<gene>
    <name evidence="3" type="ORF">HIV01_005150</name>
</gene>
<dbReference type="PRINTS" id="PR00412">
    <property type="entry name" value="EPOXHYDRLASE"/>
</dbReference>
<dbReference type="InterPro" id="IPR000073">
    <property type="entry name" value="AB_hydrolase_1"/>
</dbReference>
<proteinExistence type="predicted"/>
<dbReference type="PRINTS" id="PR00111">
    <property type="entry name" value="ABHYDROLASE"/>
</dbReference>
<dbReference type="GO" id="GO:0016787">
    <property type="term" value="F:hydrolase activity"/>
    <property type="evidence" value="ECO:0007669"/>
    <property type="project" value="UniProtKB-KW"/>
</dbReference>
<protein>
    <submittedName>
        <fullName evidence="3">Alpha/beta hydrolase</fullName>
    </submittedName>
</protein>
<dbReference type="Proteomes" id="UP000663400">
    <property type="component" value="Chromosome"/>
</dbReference>
<reference evidence="3 4" key="1">
    <citation type="submission" date="2021-02" db="EMBL/GenBank/DDBJ databases">
        <title>Lysobacter arenosi sp. nov., isolated from soil of gangwondo yeongwol, south Korea.</title>
        <authorList>
            <person name="Kim K.R."/>
            <person name="Kim K.H."/>
            <person name="Jeon C.O."/>
        </authorList>
    </citation>
    <scope>NUCLEOTIDE SEQUENCE [LARGE SCALE GENOMIC DNA]</scope>
    <source>
        <strain evidence="3 4">R7</strain>
    </source>
</reference>
<keyword evidence="4" id="KW-1185">Reference proteome</keyword>
<dbReference type="EMBL" id="CP071517">
    <property type="protein sequence ID" value="QSX75898.1"/>
    <property type="molecule type" value="Genomic_DNA"/>
</dbReference>
<dbReference type="SUPFAM" id="SSF53474">
    <property type="entry name" value="alpha/beta-Hydrolases"/>
    <property type="match status" value="1"/>
</dbReference>
<evidence type="ECO:0000256" key="1">
    <source>
        <dbReference type="ARBA" id="ARBA00022801"/>
    </source>
</evidence>
<accession>A0ABX7REL1</accession>
<name>A0ABX7REL1_9GAMM</name>
<dbReference type="InterPro" id="IPR029058">
    <property type="entry name" value="AB_hydrolase_fold"/>
</dbReference>